<protein>
    <submittedName>
        <fullName evidence="1">ATP-dependent RNA helicase DHX8</fullName>
    </submittedName>
</protein>
<gene>
    <name evidence="1" type="ORF">GBAR_LOCUS17383</name>
</gene>
<keyword evidence="1" id="KW-0067">ATP-binding</keyword>
<dbReference type="InterPro" id="IPR049588">
    <property type="entry name" value="DHX8_GH2-like"/>
</dbReference>
<keyword evidence="1" id="KW-0347">Helicase</keyword>
<keyword evidence="1" id="KW-0378">Hydrolase</keyword>
<dbReference type="CDD" id="cd21691">
    <property type="entry name" value="GH2-like_DHX8"/>
    <property type="match status" value="1"/>
</dbReference>
<name>A0AA35WS26_GEOBA</name>
<organism evidence="1 2">
    <name type="scientific">Geodia barretti</name>
    <name type="common">Barrett's horny sponge</name>
    <dbReference type="NCBI Taxonomy" id="519541"/>
    <lineage>
        <taxon>Eukaryota</taxon>
        <taxon>Metazoa</taxon>
        <taxon>Porifera</taxon>
        <taxon>Demospongiae</taxon>
        <taxon>Heteroscleromorpha</taxon>
        <taxon>Tetractinellida</taxon>
        <taxon>Astrophorina</taxon>
        <taxon>Geodiidae</taxon>
        <taxon>Geodia</taxon>
    </lineage>
</organism>
<evidence type="ECO:0000313" key="1">
    <source>
        <dbReference type="EMBL" id="CAI8030669.1"/>
    </source>
</evidence>
<evidence type="ECO:0000313" key="2">
    <source>
        <dbReference type="Proteomes" id="UP001174909"/>
    </source>
</evidence>
<keyword evidence="1" id="KW-0547">Nucleotide-binding</keyword>
<dbReference type="EMBL" id="CASHTH010002491">
    <property type="protein sequence ID" value="CAI8030669.1"/>
    <property type="molecule type" value="Genomic_DNA"/>
</dbReference>
<comment type="caution">
    <text evidence="1">The sequence shown here is derived from an EMBL/GenBank/DDBJ whole genome shotgun (WGS) entry which is preliminary data.</text>
</comment>
<sequence>MDGDLFRLEELSLVSKVCTELENHLGVGEKDLAEFIISLAEKNKTLEKFRSALIKNGADFPESFVANLLRIIQTMKPRKQNMKVCTSTMLIQNHWCYWRGL</sequence>
<keyword evidence="2" id="KW-1185">Reference proteome</keyword>
<reference evidence="1" key="1">
    <citation type="submission" date="2023-03" db="EMBL/GenBank/DDBJ databases">
        <authorList>
            <person name="Steffen K."/>
            <person name="Cardenas P."/>
        </authorList>
    </citation>
    <scope>NUCLEOTIDE SEQUENCE</scope>
</reference>
<dbReference type="Proteomes" id="UP001174909">
    <property type="component" value="Unassembled WGS sequence"/>
</dbReference>
<dbReference type="AlphaFoldDB" id="A0AA35WS26"/>
<proteinExistence type="predicted"/>
<dbReference type="GO" id="GO:0004386">
    <property type="term" value="F:helicase activity"/>
    <property type="evidence" value="ECO:0007669"/>
    <property type="project" value="UniProtKB-KW"/>
</dbReference>
<accession>A0AA35WS26</accession>